<organism evidence="2 3">
    <name type="scientific">Escallonia herrerae</name>
    <dbReference type="NCBI Taxonomy" id="1293975"/>
    <lineage>
        <taxon>Eukaryota</taxon>
        <taxon>Viridiplantae</taxon>
        <taxon>Streptophyta</taxon>
        <taxon>Embryophyta</taxon>
        <taxon>Tracheophyta</taxon>
        <taxon>Spermatophyta</taxon>
        <taxon>Magnoliopsida</taxon>
        <taxon>eudicotyledons</taxon>
        <taxon>Gunneridae</taxon>
        <taxon>Pentapetalae</taxon>
        <taxon>asterids</taxon>
        <taxon>campanulids</taxon>
        <taxon>Escalloniales</taxon>
        <taxon>Escalloniaceae</taxon>
        <taxon>Escallonia</taxon>
    </lineage>
</organism>
<evidence type="ECO:0000313" key="2">
    <source>
        <dbReference type="EMBL" id="KAK3037839.1"/>
    </source>
</evidence>
<dbReference type="PANTHER" id="PTHR31286">
    <property type="entry name" value="GLYCINE-RICH CELL WALL STRUCTURAL PROTEIN 1.8-LIKE"/>
    <property type="match status" value="1"/>
</dbReference>
<comment type="caution">
    <text evidence="2">The sequence shown here is derived from an EMBL/GenBank/DDBJ whole genome shotgun (WGS) entry which is preliminary data.</text>
</comment>
<feature type="domain" description="DUF4283" evidence="1">
    <location>
        <begin position="35"/>
        <end position="114"/>
    </location>
</feature>
<reference evidence="2" key="1">
    <citation type="submission" date="2022-12" db="EMBL/GenBank/DDBJ databases">
        <title>Draft genome assemblies for two species of Escallonia (Escalloniales).</title>
        <authorList>
            <person name="Chanderbali A."/>
            <person name="Dervinis C."/>
            <person name="Anghel I."/>
            <person name="Soltis D."/>
            <person name="Soltis P."/>
            <person name="Zapata F."/>
        </authorList>
    </citation>
    <scope>NUCLEOTIDE SEQUENCE</scope>
    <source>
        <strain evidence="2">UCBG64.0493</strain>
        <tissue evidence="2">Leaf</tissue>
    </source>
</reference>
<dbReference type="InterPro" id="IPR025558">
    <property type="entry name" value="DUF4283"/>
</dbReference>
<sequence>MEEDLIGWWQKFSLAEEEHEGLNLEDDVSTEDLDEVCLVGKVLTNRSFNEEAMKKTARLLWRATKGVTISDLDQNLFIFRFTSEAKRSWVIRQGPWHFENNLLVFKQFRGEEQPSTIKFLEADFWVHVLNLPLGSMNSSVGERIGNKIGKYISMGVTPS</sequence>
<accession>A0AA88X283</accession>
<evidence type="ECO:0000313" key="3">
    <source>
        <dbReference type="Proteomes" id="UP001188597"/>
    </source>
</evidence>
<protein>
    <recommendedName>
        <fullName evidence="1">DUF4283 domain-containing protein</fullName>
    </recommendedName>
</protein>
<dbReference type="InterPro" id="IPR040256">
    <property type="entry name" value="At4g02000-like"/>
</dbReference>
<dbReference type="PANTHER" id="PTHR31286:SF167">
    <property type="entry name" value="OS09G0268800 PROTEIN"/>
    <property type="match status" value="1"/>
</dbReference>
<proteinExistence type="predicted"/>
<dbReference type="Pfam" id="PF14111">
    <property type="entry name" value="DUF4283"/>
    <property type="match status" value="1"/>
</dbReference>
<gene>
    <name evidence="2" type="ORF">RJ639_031880</name>
</gene>
<name>A0AA88X283_9ASTE</name>
<evidence type="ECO:0000259" key="1">
    <source>
        <dbReference type="Pfam" id="PF14111"/>
    </source>
</evidence>
<dbReference type="EMBL" id="JAVXUP010000113">
    <property type="protein sequence ID" value="KAK3037839.1"/>
    <property type="molecule type" value="Genomic_DNA"/>
</dbReference>
<keyword evidence="3" id="KW-1185">Reference proteome</keyword>
<dbReference type="AlphaFoldDB" id="A0AA88X283"/>
<dbReference type="Proteomes" id="UP001188597">
    <property type="component" value="Unassembled WGS sequence"/>
</dbReference>